<organism evidence="5 6">
    <name type="scientific">Lactobacillus melliventris</name>
    <dbReference type="NCBI Taxonomy" id="1218507"/>
    <lineage>
        <taxon>Bacteria</taxon>
        <taxon>Bacillati</taxon>
        <taxon>Bacillota</taxon>
        <taxon>Bacilli</taxon>
        <taxon>Lactobacillales</taxon>
        <taxon>Lactobacillaceae</taxon>
        <taxon>Lactobacillus</taxon>
    </lineage>
</organism>
<keyword evidence="3" id="KW-0804">Transcription</keyword>
<dbReference type="GO" id="GO:0003700">
    <property type="term" value="F:DNA-binding transcription factor activity"/>
    <property type="evidence" value="ECO:0007669"/>
    <property type="project" value="InterPro"/>
</dbReference>
<dbReference type="Pfam" id="PF00392">
    <property type="entry name" value="GntR"/>
    <property type="match status" value="1"/>
</dbReference>
<dbReference type="AlphaFoldDB" id="A0A0F4LCR4"/>
<dbReference type="PATRIC" id="fig|1218507.3.peg.1651"/>
<dbReference type="PANTHER" id="PTHR30146:SF150">
    <property type="entry name" value="ARABINOSE METABOLISM TRANSCRIPTIONAL REPRESSOR"/>
    <property type="match status" value="1"/>
</dbReference>
<accession>A0A0F4LCR4</accession>
<evidence type="ECO:0000256" key="2">
    <source>
        <dbReference type="ARBA" id="ARBA00023125"/>
    </source>
</evidence>
<dbReference type="CDD" id="cd01541">
    <property type="entry name" value="PBP1_AraR"/>
    <property type="match status" value="1"/>
</dbReference>
<dbReference type="Gene3D" id="3.40.50.2300">
    <property type="match status" value="2"/>
</dbReference>
<name>A0A0F4LCR4_9LACO</name>
<dbReference type="InterPro" id="IPR033532">
    <property type="entry name" value="AraR_ligand_bind_dom"/>
</dbReference>
<feature type="domain" description="HTH gntR-type" evidence="4">
    <location>
        <begin position="2"/>
        <end position="70"/>
    </location>
</feature>
<dbReference type="InterPro" id="IPR046335">
    <property type="entry name" value="LacI/GalR-like_sensor"/>
</dbReference>
<dbReference type="PANTHER" id="PTHR30146">
    <property type="entry name" value="LACI-RELATED TRANSCRIPTIONAL REPRESSOR"/>
    <property type="match status" value="1"/>
</dbReference>
<dbReference type="InterPro" id="IPR036388">
    <property type="entry name" value="WH-like_DNA-bd_sf"/>
</dbReference>
<gene>
    <name evidence="5" type="primary">araR</name>
    <name evidence="5" type="ORF">JF74_14640</name>
</gene>
<evidence type="ECO:0000256" key="1">
    <source>
        <dbReference type="ARBA" id="ARBA00023015"/>
    </source>
</evidence>
<dbReference type="SUPFAM" id="SSF53822">
    <property type="entry name" value="Periplasmic binding protein-like I"/>
    <property type="match status" value="1"/>
</dbReference>
<protein>
    <submittedName>
        <fullName evidence="5">Transcriptional repressor of the arabinose operon, GntR family</fullName>
    </submittedName>
</protein>
<dbReference type="InterPro" id="IPR000524">
    <property type="entry name" value="Tscrpt_reg_HTH_GntR"/>
</dbReference>
<evidence type="ECO:0000313" key="5">
    <source>
        <dbReference type="EMBL" id="KJY56103.1"/>
    </source>
</evidence>
<dbReference type="CDD" id="cd07377">
    <property type="entry name" value="WHTH_GntR"/>
    <property type="match status" value="1"/>
</dbReference>
<dbReference type="PROSITE" id="PS50949">
    <property type="entry name" value="HTH_GNTR"/>
    <property type="match status" value="1"/>
</dbReference>
<dbReference type="OrthoDB" id="9813468at2"/>
<dbReference type="InterPro" id="IPR036390">
    <property type="entry name" value="WH_DNA-bd_sf"/>
</dbReference>
<reference evidence="5 6" key="1">
    <citation type="submission" date="2015-01" db="EMBL/GenBank/DDBJ databases">
        <title>Comparative genomics of the lactic acid bacteria isolated from the honey bee gut.</title>
        <authorList>
            <person name="Ellegaard K.M."/>
            <person name="Tamarit D."/>
            <person name="Javelind E."/>
            <person name="Olofsson T."/>
            <person name="Andersson S.G."/>
            <person name="Vasquez A."/>
        </authorList>
    </citation>
    <scope>NUCLEOTIDE SEQUENCE [LARGE SCALE GENOMIC DNA]</scope>
    <source>
        <strain evidence="5 6">Hma8</strain>
    </source>
</reference>
<sequence length="359" mass="40885">MKSDYIKVVETLKNEITFGNYEVNQKLPTEDELMHRFKVTRYAVRKALTELQNEHLIYKVQGSGMYIQDWNKKWQANPQSKTIGLICTHIADYIFPKIIAQIDSEIEPQGYSLLLANTHNYPQTERSSLIKMLDSQVAGLIVEPSESAKPCQNADIYRRIEKSKIPLLFINAEYPEFNFPAIVNSDRESENELTTYLLQQNHRRILGIFQTDDLQGVERMKGFIAAYQENNVNLASSNLIMYSSHDSFSVISKKIDIYLNSPEPPTAIACYHDELAVLVIDKLKKLKIKIPQDISVVGFDNYDSSAYLNPSLTTMNYQRTSVGQEAGKGILALINGKKFASVVHHPEMKLRDSVATLKQ</sequence>
<evidence type="ECO:0000313" key="6">
    <source>
        <dbReference type="Proteomes" id="UP000033531"/>
    </source>
</evidence>
<dbReference type="Proteomes" id="UP000033531">
    <property type="component" value="Unassembled WGS sequence"/>
</dbReference>
<keyword evidence="2" id="KW-0238">DNA-binding</keyword>
<dbReference type="HOGENOM" id="CLU_037628_15_0_9"/>
<dbReference type="GO" id="GO:0000976">
    <property type="term" value="F:transcription cis-regulatory region binding"/>
    <property type="evidence" value="ECO:0007669"/>
    <property type="project" value="TreeGrafter"/>
</dbReference>
<dbReference type="EMBL" id="JXLI01000012">
    <property type="protein sequence ID" value="KJY56103.1"/>
    <property type="molecule type" value="Genomic_DNA"/>
</dbReference>
<dbReference type="RefSeq" id="WP_046325401.1">
    <property type="nucleotide sequence ID" value="NZ_JBHTMT010000005.1"/>
</dbReference>
<evidence type="ECO:0000256" key="3">
    <source>
        <dbReference type="ARBA" id="ARBA00023163"/>
    </source>
</evidence>
<dbReference type="SMART" id="SM00345">
    <property type="entry name" value="HTH_GNTR"/>
    <property type="match status" value="1"/>
</dbReference>
<dbReference type="Pfam" id="PF13377">
    <property type="entry name" value="Peripla_BP_3"/>
    <property type="match status" value="1"/>
</dbReference>
<evidence type="ECO:0000259" key="4">
    <source>
        <dbReference type="PROSITE" id="PS50949"/>
    </source>
</evidence>
<dbReference type="Gene3D" id="1.10.10.10">
    <property type="entry name" value="Winged helix-like DNA-binding domain superfamily/Winged helix DNA-binding domain"/>
    <property type="match status" value="1"/>
</dbReference>
<proteinExistence type="predicted"/>
<dbReference type="PRINTS" id="PR00035">
    <property type="entry name" value="HTHGNTR"/>
</dbReference>
<dbReference type="STRING" id="1218507.JF74_14640"/>
<dbReference type="InterPro" id="IPR028082">
    <property type="entry name" value="Peripla_BP_I"/>
</dbReference>
<comment type="caution">
    <text evidence="5">The sequence shown here is derived from an EMBL/GenBank/DDBJ whole genome shotgun (WGS) entry which is preliminary data.</text>
</comment>
<keyword evidence="1" id="KW-0805">Transcription regulation</keyword>
<dbReference type="SUPFAM" id="SSF46785">
    <property type="entry name" value="Winged helix' DNA-binding domain"/>
    <property type="match status" value="1"/>
</dbReference>